<name>A0A433A0E3_9FUNG</name>
<gene>
    <name evidence="1" type="ORF">BC936DRAFT_142411</name>
</gene>
<comment type="caution">
    <text evidence="1">The sequence shown here is derived from an EMBL/GenBank/DDBJ whole genome shotgun (WGS) entry which is preliminary data.</text>
</comment>
<dbReference type="Proteomes" id="UP000268093">
    <property type="component" value="Unassembled WGS sequence"/>
</dbReference>
<accession>A0A433A0E3</accession>
<dbReference type="InterPro" id="IPR043132">
    <property type="entry name" value="BCAT-like_C"/>
</dbReference>
<proteinExistence type="predicted"/>
<dbReference type="EMBL" id="RBNI01022612">
    <property type="protein sequence ID" value="RUO96217.1"/>
    <property type="molecule type" value="Genomic_DNA"/>
</dbReference>
<dbReference type="Gene3D" id="3.20.10.10">
    <property type="entry name" value="D-amino Acid Aminotransferase, subunit A, domain 2"/>
    <property type="match status" value="1"/>
</dbReference>
<dbReference type="PANTHER" id="PTHR47703">
    <property type="entry name" value="D-AMINOACID AMINOTRANSFERASE-LIKE PLP-DEPENDENT ENZYMES SUPERFAMILY PROTEIN"/>
    <property type="match status" value="1"/>
</dbReference>
<protein>
    <submittedName>
        <fullName evidence="1">Uncharacterized protein</fullName>
    </submittedName>
</protein>
<dbReference type="SUPFAM" id="SSF56752">
    <property type="entry name" value="D-aminoacid aminotransferase-like PLP-dependent enzymes"/>
    <property type="match status" value="1"/>
</dbReference>
<evidence type="ECO:0000313" key="1">
    <source>
        <dbReference type="EMBL" id="RUO96217.1"/>
    </source>
</evidence>
<dbReference type="PANTHER" id="PTHR47703:SF2">
    <property type="entry name" value="D-AMINOACID AMINOTRANSFERASE-LIKE PLP-DEPENDENT ENZYMES SUPERFAMILY PROTEIN"/>
    <property type="match status" value="1"/>
</dbReference>
<organism evidence="1 2">
    <name type="scientific">Jimgerdemannia flammicorona</name>
    <dbReference type="NCBI Taxonomy" id="994334"/>
    <lineage>
        <taxon>Eukaryota</taxon>
        <taxon>Fungi</taxon>
        <taxon>Fungi incertae sedis</taxon>
        <taxon>Mucoromycota</taxon>
        <taxon>Mucoromycotina</taxon>
        <taxon>Endogonomycetes</taxon>
        <taxon>Endogonales</taxon>
        <taxon>Endogonaceae</taxon>
        <taxon>Jimgerdemannia</taxon>
    </lineage>
</organism>
<sequence length="246" mass="27354">MDLASHIDRIVNSLRLMTFTDQSPDTEASEPESVTRALAPFRNRQTVEQLVVPMLKTGLKKYYEVDENGDLETKVSVVVAYSFEVCMVMSLQFIGVAYYESRVRFAAHFSPLSAPLSGRVAVEVDGEPRKVAGAKDSQWVRDRLELEHTKSPTVNEVLLSDSATGNIYEGLSSNFFAIYRGDAGAGRSATVHTAPLEFVLQGTVMKAVLTVCERDDIPVQWQFPNIEDAREGKWEGSFVSSEYCVQ</sequence>
<reference evidence="1 2" key="1">
    <citation type="journal article" date="2018" name="New Phytol.">
        <title>Phylogenomics of Endogonaceae and evolution of mycorrhizas within Mucoromycota.</title>
        <authorList>
            <person name="Chang Y."/>
            <person name="Desiro A."/>
            <person name="Na H."/>
            <person name="Sandor L."/>
            <person name="Lipzen A."/>
            <person name="Clum A."/>
            <person name="Barry K."/>
            <person name="Grigoriev I.V."/>
            <person name="Martin F.M."/>
            <person name="Stajich J.E."/>
            <person name="Smith M.E."/>
            <person name="Bonito G."/>
            <person name="Spatafora J.W."/>
        </authorList>
    </citation>
    <scope>NUCLEOTIDE SEQUENCE [LARGE SCALE GENOMIC DNA]</scope>
    <source>
        <strain evidence="1 2">GMNB39</strain>
    </source>
</reference>
<dbReference type="GO" id="GO:0003824">
    <property type="term" value="F:catalytic activity"/>
    <property type="evidence" value="ECO:0007669"/>
    <property type="project" value="InterPro"/>
</dbReference>
<evidence type="ECO:0000313" key="2">
    <source>
        <dbReference type="Proteomes" id="UP000268093"/>
    </source>
</evidence>
<dbReference type="OrthoDB" id="59470at2759"/>
<keyword evidence="2" id="KW-1185">Reference proteome</keyword>
<dbReference type="InterPro" id="IPR036038">
    <property type="entry name" value="Aminotransferase-like"/>
</dbReference>